<keyword evidence="1" id="KW-0812">Transmembrane</keyword>
<keyword evidence="2" id="KW-0732">Signal</keyword>
<dbReference type="EMBL" id="PVNL01000042">
    <property type="protein sequence ID" value="PRQ08372.1"/>
    <property type="molecule type" value="Genomic_DNA"/>
</dbReference>
<evidence type="ECO:0000313" key="3">
    <source>
        <dbReference type="EMBL" id="PRQ08372.1"/>
    </source>
</evidence>
<accession>A0A2S9YTL4</accession>
<dbReference type="AlphaFoldDB" id="A0A2S9YTL4"/>
<comment type="caution">
    <text evidence="3">The sequence shown here is derived from an EMBL/GenBank/DDBJ whole genome shotgun (WGS) entry which is preliminary data.</text>
</comment>
<keyword evidence="1" id="KW-0472">Membrane</keyword>
<evidence type="ECO:0000256" key="1">
    <source>
        <dbReference type="SAM" id="Phobius"/>
    </source>
</evidence>
<organism evidence="3 4">
    <name type="scientific">Enhygromyxa salina</name>
    <dbReference type="NCBI Taxonomy" id="215803"/>
    <lineage>
        <taxon>Bacteria</taxon>
        <taxon>Pseudomonadati</taxon>
        <taxon>Myxococcota</taxon>
        <taxon>Polyangia</taxon>
        <taxon>Nannocystales</taxon>
        <taxon>Nannocystaceae</taxon>
        <taxon>Enhygromyxa</taxon>
    </lineage>
</organism>
<feature type="chain" id="PRO_5015616785" evidence="2">
    <location>
        <begin position="21"/>
        <end position="90"/>
    </location>
</feature>
<sequence>MTVARKLLKARVALVGAGLAAVVAGMFVGTTGCCDVEPIADASYEIVESPNRPELVGATVEIHDDVVEIFFADVDSDMWIVRYAVASRSP</sequence>
<proteinExistence type="predicted"/>
<dbReference type="PROSITE" id="PS51257">
    <property type="entry name" value="PROKAR_LIPOPROTEIN"/>
    <property type="match status" value="1"/>
</dbReference>
<dbReference type="RefSeq" id="WP_106089013.1">
    <property type="nucleotide sequence ID" value="NZ_PVNL01000042.1"/>
</dbReference>
<protein>
    <submittedName>
        <fullName evidence="3">Uncharacterized protein</fullName>
    </submittedName>
</protein>
<keyword evidence="1" id="KW-1133">Transmembrane helix</keyword>
<feature type="transmembrane region" description="Helical" evidence="1">
    <location>
        <begin position="12"/>
        <end position="29"/>
    </location>
</feature>
<feature type="signal peptide" evidence="2">
    <location>
        <begin position="1"/>
        <end position="20"/>
    </location>
</feature>
<reference evidence="3 4" key="1">
    <citation type="submission" date="2018-03" db="EMBL/GenBank/DDBJ databases">
        <title>Draft Genome Sequences of the Obligatory Marine Myxobacteria Enhygromyxa salina SWB007.</title>
        <authorList>
            <person name="Poehlein A."/>
            <person name="Moghaddam J.A."/>
            <person name="Harms H."/>
            <person name="Alanjari M."/>
            <person name="Koenig G.M."/>
            <person name="Daniel R."/>
            <person name="Schaeberle T.F."/>
        </authorList>
    </citation>
    <scope>NUCLEOTIDE SEQUENCE [LARGE SCALE GENOMIC DNA]</scope>
    <source>
        <strain evidence="3 4">SWB007</strain>
    </source>
</reference>
<dbReference type="Proteomes" id="UP000238823">
    <property type="component" value="Unassembled WGS sequence"/>
</dbReference>
<name>A0A2S9YTL4_9BACT</name>
<gene>
    <name evidence="3" type="ORF">ENSA7_19990</name>
</gene>
<evidence type="ECO:0000313" key="4">
    <source>
        <dbReference type="Proteomes" id="UP000238823"/>
    </source>
</evidence>
<evidence type="ECO:0000256" key="2">
    <source>
        <dbReference type="SAM" id="SignalP"/>
    </source>
</evidence>